<accession>A0A267E7X3</accession>
<dbReference type="Proteomes" id="UP000215902">
    <property type="component" value="Unassembled WGS sequence"/>
</dbReference>
<feature type="compositionally biased region" description="Polar residues" evidence="1">
    <location>
        <begin position="153"/>
        <end position="171"/>
    </location>
</feature>
<evidence type="ECO:0000256" key="1">
    <source>
        <dbReference type="SAM" id="MobiDB-lite"/>
    </source>
</evidence>
<feature type="region of interest" description="Disordered" evidence="1">
    <location>
        <begin position="41"/>
        <end position="73"/>
    </location>
</feature>
<organism evidence="2 3">
    <name type="scientific">Macrostomum lignano</name>
    <dbReference type="NCBI Taxonomy" id="282301"/>
    <lineage>
        <taxon>Eukaryota</taxon>
        <taxon>Metazoa</taxon>
        <taxon>Spiralia</taxon>
        <taxon>Lophotrochozoa</taxon>
        <taxon>Platyhelminthes</taxon>
        <taxon>Rhabditophora</taxon>
        <taxon>Macrostomorpha</taxon>
        <taxon>Macrostomida</taxon>
        <taxon>Macrostomidae</taxon>
        <taxon>Macrostomum</taxon>
    </lineage>
</organism>
<evidence type="ECO:0000313" key="2">
    <source>
        <dbReference type="EMBL" id="PAA57618.1"/>
    </source>
</evidence>
<proteinExistence type="predicted"/>
<dbReference type="EMBL" id="NIVC01002463">
    <property type="protein sequence ID" value="PAA57618.1"/>
    <property type="molecule type" value="Genomic_DNA"/>
</dbReference>
<name>A0A267E7X3_9PLAT</name>
<keyword evidence="3" id="KW-1185">Reference proteome</keyword>
<feature type="non-terminal residue" evidence="2">
    <location>
        <position position="1"/>
    </location>
</feature>
<feature type="compositionally biased region" description="Polar residues" evidence="1">
    <location>
        <begin position="51"/>
        <end position="60"/>
    </location>
</feature>
<gene>
    <name evidence="2" type="ORF">BOX15_Mlig004158g1</name>
</gene>
<dbReference type="AlphaFoldDB" id="A0A267E7X3"/>
<feature type="region of interest" description="Disordered" evidence="1">
    <location>
        <begin position="153"/>
        <end position="204"/>
    </location>
</feature>
<feature type="compositionally biased region" description="Polar residues" evidence="1">
    <location>
        <begin position="194"/>
        <end position="204"/>
    </location>
</feature>
<evidence type="ECO:0000313" key="3">
    <source>
        <dbReference type="Proteomes" id="UP000215902"/>
    </source>
</evidence>
<protein>
    <submittedName>
        <fullName evidence="2">Uncharacterized protein</fullName>
    </submittedName>
</protein>
<sequence length="577" mass="61352">ISCLKSSATKIQKKLEFSLAAALTKAANALCAGQPPLPMFKRQSMGKSLANGKQQQQALPNPQDRPMSMISSGGGFSGLFRSKQFKLSQSTASLASSSSGASGIDYIGNETSAARPQSYQQLQQYQNQYRPHQQQHRSVENLSDHRLFVANSSAPSSAQLRPAQSSAWQQQREAKSASLPPQPPRLQQQHQREASSGSIAHQSGSRQLRQAATALCVHCAVGACSLRLAAERLILTWDVWPTASASEEDESVSGDGQSALNEADTEARLRRELDSVRLLSELLRARLLSVSADPTAEADSEAAECVQRLQGAVLAAAAAGNALASLPAIARWRQDQQLTEQSQHLQPQRLNFHQVRLHCDRIEAALVGLQVAVSVEIGSVSFVGNGVSGSGGGSGSGTDSGGACLVLQCERLSRSLSDLAAACRPQALPAACQPADREALQLCLRSVTAGATLLLHAVRTAHNRPADADCRGRVELAISGLRPALRALLGAASEARFSGRPLALTESERARRVRVLCRLLPVVSAAGSLLACLADRPPSPAAARRWQQRAGACIDEVRRVSADCLTALESGFSVRRD</sequence>
<comment type="caution">
    <text evidence="2">The sequence shown here is derived from an EMBL/GenBank/DDBJ whole genome shotgun (WGS) entry which is preliminary data.</text>
</comment>
<reference evidence="2 3" key="1">
    <citation type="submission" date="2017-06" db="EMBL/GenBank/DDBJ databases">
        <title>A platform for efficient transgenesis in Macrostomum lignano, a flatworm model organism for stem cell research.</title>
        <authorList>
            <person name="Berezikov E."/>
        </authorList>
    </citation>
    <scope>NUCLEOTIDE SEQUENCE [LARGE SCALE GENOMIC DNA]</scope>
    <source>
        <strain evidence="2">DV1</strain>
        <tissue evidence="2">Whole organism</tissue>
    </source>
</reference>